<evidence type="ECO:0000313" key="3">
    <source>
        <dbReference type="Proteomes" id="UP000198762"/>
    </source>
</evidence>
<accession>A0A1I0FUZ5</accession>
<keyword evidence="1" id="KW-0472">Membrane</keyword>
<keyword evidence="1" id="KW-0812">Transmembrane</keyword>
<dbReference type="InterPro" id="IPR007404">
    <property type="entry name" value="YdjM-like"/>
</dbReference>
<reference evidence="3" key="1">
    <citation type="submission" date="2016-10" db="EMBL/GenBank/DDBJ databases">
        <authorList>
            <person name="Varghese N."/>
            <person name="Submissions S."/>
        </authorList>
    </citation>
    <scope>NUCLEOTIDE SEQUENCE [LARGE SCALE GENOMIC DNA]</scope>
    <source>
        <strain evidence="3">CGMCC 1.6489</strain>
    </source>
</reference>
<feature type="transmembrane region" description="Helical" evidence="1">
    <location>
        <begin position="154"/>
        <end position="174"/>
    </location>
</feature>
<dbReference type="PANTHER" id="PTHR40031">
    <property type="entry name" value="HYPOTHETICAL MEMBRANE SPANNING PROTEIN"/>
    <property type="match status" value="1"/>
</dbReference>
<dbReference type="AlphaFoldDB" id="A0A1I0FUZ5"/>
<feature type="transmembrane region" description="Helical" evidence="1">
    <location>
        <begin position="58"/>
        <end position="76"/>
    </location>
</feature>
<feature type="transmembrane region" description="Helical" evidence="1">
    <location>
        <begin position="120"/>
        <end position="142"/>
    </location>
</feature>
<dbReference type="STRING" id="430453.SAMN04487962_11477"/>
<protein>
    <submittedName>
        <fullName evidence="2">Inner membrane protein</fullName>
    </submittedName>
</protein>
<dbReference type="Pfam" id="PF04307">
    <property type="entry name" value="YdjM"/>
    <property type="match status" value="1"/>
</dbReference>
<keyword evidence="3" id="KW-1185">Reference proteome</keyword>
<evidence type="ECO:0000256" key="1">
    <source>
        <dbReference type="SAM" id="Phobius"/>
    </source>
</evidence>
<sequence length="344" mass="37423">MDSVTQAALGACIGGAVASRALGRTALVTGALLGTLPDLDVVIDYGTAIANFTQHRGFSHSLFILVPLAVGLALVLHRWKPQLSLGRWLAFTLLVLITHPLLDTLTTYGTQLFWPIGPPLATTSIFIIDPLYTLPLLVAVMVGLVRPPAPRPQLAALALSSLYLVWAVSAQTIVDRHVEQRLALEGLEGAPRMVQPMPFTTLLWRVTVLAGDERLEMVTGPLETDRPLTIERFPRNTALIRQLADLPEGQRLLWFTGGFVDVTLREGRLQVTDIRLGIPGAHPFTFDLARQNADGSLTPSASQQLPRPAMREDALRAFWSRLSGEAEVLCLATFRALPGGEHCS</sequence>
<dbReference type="RefSeq" id="WP_091853254.1">
    <property type="nucleotide sequence ID" value="NZ_FOHZ01000014.1"/>
</dbReference>
<name>A0A1I0FUZ5_9GAMM</name>
<feature type="transmembrane region" description="Helical" evidence="1">
    <location>
        <begin position="88"/>
        <end position="108"/>
    </location>
</feature>
<dbReference type="PANTHER" id="PTHR40031:SF1">
    <property type="entry name" value="MEMBRANE-BOUND METAL-DEPENDENT HYDROLASE"/>
    <property type="match status" value="1"/>
</dbReference>
<dbReference type="InterPro" id="IPR053170">
    <property type="entry name" value="Transcription_regulator"/>
</dbReference>
<keyword evidence="1" id="KW-1133">Transmembrane helix</keyword>
<dbReference type="OrthoDB" id="9781927at2"/>
<dbReference type="EMBL" id="FOHZ01000014">
    <property type="protein sequence ID" value="SET62289.1"/>
    <property type="molecule type" value="Genomic_DNA"/>
</dbReference>
<evidence type="ECO:0000313" key="2">
    <source>
        <dbReference type="EMBL" id="SET62289.1"/>
    </source>
</evidence>
<dbReference type="Proteomes" id="UP000198762">
    <property type="component" value="Unassembled WGS sequence"/>
</dbReference>
<gene>
    <name evidence="2" type="ORF">SAMN04487962_11477</name>
</gene>
<proteinExistence type="predicted"/>
<organism evidence="2 3">
    <name type="scientific">Marinobacter segnicrescens</name>
    <dbReference type="NCBI Taxonomy" id="430453"/>
    <lineage>
        <taxon>Bacteria</taxon>
        <taxon>Pseudomonadati</taxon>
        <taxon>Pseudomonadota</taxon>
        <taxon>Gammaproteobacteria</taxon>
        <taxon>Pseudomonadales</taxon>
        <taxon>Marinobacteraceae</taxon>
        <taxon>Marinobacter</taxon>
    </lineage>
</organism>